<dbReference type="GO" id="GO:0009247">
    <property type="term" value="P:glycolipid biosynthetic process"/>
    <property type="evidence" value="ECO:0007669"/>
    <property type="project" value="TreeGrafter"/>
</dbReference>
<evidence type="ECO:0000313" key="4">
    <source>
        <dbReference type="Proteomes" id="UP000265882"/>
    </source>
</evidence>
<reference evidence="3 4" key="1">
    <citation type="journal article" date="2017" name="ISME J.">
        <title>Energy and carbon metabolisms in a deep terrestrial subsurface fluid microbial community.</title>
        <authorList>
            <person name="Momper L."/>
            <person name="Jungbluth S.P."/>
            <person name="Lee M.D."/>
            <person name="Amend J.P."/>
        </authorList>
    </citation>
    <scope>NUCLEOTIDE SEQUENCE [LARGE SCALE GENOMIC DNA]</scope>
    <source>
        <strain evidence="3">SURF_5</strain>
    </source>
</reference>
<accession>A0A3A4NHF0</accession>
<dbReference type="GO" id="GO:0016020">
    <property type="term" value="C:membrane"/>
    <property type="evidence" value="ECO:0007669"/>
    <property type="project" value="GOC"/>
</dbReference>
<keyword evidence="2" id="KW-0808">Transferase</keyword>
<evidence type="ECO:0000313" key="3">
    <source>
        <dbReference type="EMBL" id="RJP14514.1"/>
    </source>
</evidence>
<dbReference type="SUPFAM" id="SSF53448">
    <property type="entry name" value="Nucleotide-diphospho-sugar transferases"/>
    <property type="match status" value="1"/>
</dbReference>
<keyword evidence="1" id="KW-0328">Glycosyltransferase</keyword>
<comment type="caution">
    <text evidence="3">The sequence shown here is derived from an EMBL/GenBank/DDBJ whole genome shotgun (WGS) entry which is preliminary data.</text>
</comment>
<feature type="non-terminal residue" evidence="3">
    <location>
        <position position="1"/>
    </location>
</feature>
<protein>
    <submittedName>
        <fullName evidence="3">Polyprenol monophosphomannose synthase</fullName>
    </submittedName>
</protein>
<sequence>NPQYLPDFLSALDTYDLVVGSRYLSGISVVNWPIRRLFISFFANNYARLITGLPIRDCTSGFCCYKRELLQRINLDQIHSRGYSFLVEMKYRAFRQGFRIGEVPIIFFERRSGRTKMSKLDILEAVFTVWRLRLGLYKK</sequence>
<organism evidence="3 4">
    <name type="scientific">Abyssobacteria bacterium (strain SURF_5)</name>
    <dbReference type="NCBI Taxonomy" id="2093360"/>
    <lineage>
        <taxon>Bacteria</taxon>
        <taxon>Pseudomonadati</taxon>
        <taxon>Candidatus Hydrogenedentota</taxon>
        <taxon>Candidatus Abyssobacteria</taxon>
    </lineage>
</organism>
<dbReference type="PANTHER" id="PTHR43398">
    <property type="entry name" value="DOLICHOL-PHOSPHATE MANNOSYLTRANSFERASE SUBUNIT 1"/>
    <property type="match status" value="1"/>
</dbReference>
<dbReference type="GO" id="GO:0004582">
    <property type="term" value="F:dolichyl-phosphate beta-D-mannosyltransferase activity"/>
    <property type="evidence" value="ECO:0007669"/>
    <property type="project" value="InterPro"/>
</dbReference>
<dbReference type="InterPro" id="IPR029044">
    <property type="entry name" value="Nucleotide-diphossugar_trans"/>
</dbReference>
<evidence type="ECO:0000256" key="1">
    <source>
        <dbReference type="ARBA" id="ARBA00022676"/>
    </source>
</evidence>
<dbReference type="Proteomes" id="UP000265882">
    <property type="component" value="Unassembled WGS sequence"/>
</dbReference>
<dbReference type="AlphaFoldDB" id="A0A3A4NHF0"/>
<dbReference type="Gene3D" id="3.90.550.10">
    <property type="entry name" value="Spore Coat Polysaccharide Biosynthesis Protein SpsA, Chain A"/>
    <property type="match status" value="1"/>
</dbReference>
<dbReference type="InterPro" id="IPR039528">
    <property type="entry name" value="DPM1-like"/>
</dbReference>
<proteinExistence type="predicted"/>
<dbReference type="PANTHER" id="PTHR43398:SF1">
    <property type="entry name" value="DOLICHOL-PHOSPHATE MANNOSYLTRANSFERASE SUBUNIT 1"/>
    <property type="match status" value="1"/>
</dbReference>
<evidence type="ECO:0000256" key="2">
    <source>
        <dbReference type="ARBA" id="ARBA00022679"/>
    </source>
</evidence>
<gene>
    <name evidence="3" type="ORF">C4520_21150</name>
</gene>
<dbReference type="EMBL" id="QZKU01000143">
    <property type="protein sequence ID" value="RJP14514.1"/>
    <property type="molecule type" value="Genomic_DNA"/>
</dbReference>
<name>A0A3A4NHF0_ABYX5</name>